<evidence type="ECO:0000259" key="7">
    <source>
        <dbReference type="PROSITE" id="PS50103"/>
    </source>
</evidence>
<evidence type="ECO:0000313" key="8">
    <source>
        <dbReference type="EMBL" id="EJT77773.1"/>
    </source>
</evidence>
<evidence type="ECO:0000256" key="1">
    <source>
        <dbReference type="ARBA" id="ARBA00022884"/>
    </source>
</evidence>
<comment type="function">
    <text evidence="2">May be involved in the turnover of nuclear polyadenylated (pA+) RNA.</text>
</comment>
<evidence type="ECO:0000256" key="5">
    <source>
        <dbReference type="SAM" id="MobiDB-lite"/>
    </source>
</evidence>
<feature type="region of interest" description="Disordered" evidence="5">
    <location>
        <begin position="85"/>
        <end position="187"/>
    </location>
</feature>
<dbReference type="GO" id="GO:0005634">
    <property type="term" value="C:nucleus"/>
    <property type="evidence" value="ECO:0007669"/>
    <property type="project" value="TreeGrafter"/>
</dbReference>
<sequence>MLFPEQDAPLVKAWIVKRLENTSDADIDVLADYVLALLGHDGSAQEVRENCEKEIPDFLQEDATVFLDDVFAALAYRSYLPGAPPAPKVAPPQPQPPAAPPSGPRYPAALSGAAPAFAPQTGSRKRSYHDRGDTESRAGPGDRGGFGGRATKQPRRQGYGNAPSAYNNGAAPGPFQSHGFPPAGLPSAELEYDPMSLMPPMDALLPGFHPPPPGGFPPGAPHFPQSAKGQGSRRRRCRDYDAQGFCTRGNTCQYEHVPSVGYGASASAAQGQFGGYDPTNSSLLLPEGQSHMPAQLPGFPSFPGAFDPRLGQGRHGNGQGRGGRKNGYRSQLSADGPSHDKSKTTIVVENIPEEKFSEDEVRGFFSQFGNIVSVSMQPYKRLALVKFAKWGSANAAYRSPKVIFDNRFVRVFWHKEDGSTLPAPVPLGGSNGSNGSNVSNGTAGVDAKDGAANGQDESNGEHAEPDVDMEEFVRRQEEAQKAFDEKKRKKEEVERQRQELEERQKELLAKQQAEKEKLKAKMAAAGHTGKQDSSPEITFSKLSGPTSDKGGGRTDALRAQLAALEDEARSMGLNPNEMDEAPAWGAPPPLRGRGGYRGRGRGGYAPPWAGYPPRGGGGFRGRGGGHHAAYAAYSLDHRPKRVAVSGVDFSDSDKDEKLRHHLLGVGEFKDIQCEKGVARVTFNDRRTAEAFFNGVSSGGGILGIDGTLEVSWVPNSTGSGDGGGGSLQVDTAAKGGNGTDDKPPASGLASGRPDEGDRDEEDEDDNMGLDSAREAQSHANMDYDVADEENWDVA</sequence>
<dbReference type="Gene3D" id="3.30.70.330">
    <property type="match status" value="1"/>
</dbReference>
<dbReference type="SUPFAM" id="SSF54928">
    <property type="entry name" value="RNA-binding domain, RBD"/>
    <property type="match status" value="1"/>
</dbReference>
<accession>J3NNM1</accession>
<dbReference type="PANTHER" id="PTHR14398">
    <property type="entry name" value="RNA RECOGNITION RRM/RNP DOMAIN"/>
    <property type="match status" value="1"/>
</dbReference>
<dbReference type="GO" id="GO:0003723">
    <property type="term" value="F:RNA binding"/>
    <property type="evidence" value="ECO:0007669"/>
    <property type="project" value="UniProtKB-UniRule"/>
</dbReference>
<dbReference type="InterPro" id="IPR002483">
    <property type="entry name" value="PWI_dom"/>
</dbReference>
<name>J3NNM1_GAET3</name>
<feature type="compositionally biased region" description="Pro residues" evidence="5">
    <location>
        <begin position="85"/>
        <end position="104"/>
    </location>
</feature>
<evidence type="ECO:0008006" key="11">
    <source>
        <dbReference type="Google" id="ProtNLM"/>
    </source>
</evidence>
<feature type="compositionally biased region" description="Polar residues" evidence="5">
    <location>
        <begin position="531"/>
        <end position="546"/>
    </location>
</feature>
<keyword evidence="4" id="KW-0479">Metal-binding</keyword>
<dbReference type="Proteomes" id="UP000006039">
    <property type="component" value="Unassembled WGS sequence"/>
</dbReference>
<feature type="region of interest" description="Disordered" evidence="5">
    <location>
        <begin position="299"/>
        <end position="342"/>
    </location>
</feature>
<feature type="region of interest" description="Disordered" evidence="5">
    <location>
        <begin position="713"/>
        <end position="794"/>
    </location>
</feature>
<reference evidence="8" key="2">
    <citation type="submission" date="2010-07" db="EMBL/GenBank/DDBJ databases">
        <authorList>
            <consortium name="The Broad Institute Genome Sequencing Platform"/>
            <consortium name="Broad Institute Genome Sequencing Center for Infectious Disease"/>
            <person name="Ma L.-J."/>
            <person name="Dead R."/>
            <person name="Young S."/>
            <person name="Zeng Q."/>
            <person name="Koehrsen M."/>
            <person name="Alvarado L."/>
            <person name="Berlin A."/>
            <person name="Chapman S.B."/>
            <person name="Chen Z."/>
            <person name="Freedman E."/>
            <person name="Gellesch M."/>
            <person name="Goldberg J."/>
            <person name="Griggs A."/>
            <person name="Gujja S."/>
            <person name="Heilman E.R."/>
            <person name="Heiman D."/>
            <person name="Hepburn T."/>
            <person name="Howarth C."/>
            <person name="Jen D."/>
            <person name="Larson L."/>
            <person name="Mehta T."/>
            <person name="Neiman D."/>
            <person name="Pearson M."/>
            <person name="Roberts A."/>
            <person name="Saif S."/>
            <person name="Shea T."/>
            <person name="Shenoy N."/>
            <person name="Sisk P."/>
            <person name="Stolte C."/>
            <person name="Sykes S."/>
            <person name="Walk T."/>
            <person name="White J."/>
            <person name="Yandava C."/>
            <person name="Haas B."/>
            <person name="Nusbaum C."/>
            <person name="Birren B."/>
        </authorList>
    </citation>
    <scope>NUCLEOTIDE SEQUENCE</scope>
    <source>
        <strain evidence="8">R3-111a-1</strain>
    </source>
</reference>
<evidence type="ECO:0000259" key="6">
    <source>
        <dbReference type="PROSITE" id="PS50102"/>
    </source>
</evidence>
<feature type="compositionally biased region" description="Acidic residues" evidence="5">
    <location>
        <begin position="784"/>
        <end position="794"/>
    </location>
</feature>
<dbReference type="PANTHER" id="PTHR14398:SF0">
    <property type="entry name" value="ZINC FINGER PROTEIN SWM"/>
    <property type="match status" value="1"/>
</dbReference>
<protein>
    <recommendedName>
        <fullName evidence="11">CCCH zinc finger and RRM domain-containing protein</fullName>
    </recommendedName>
</protein>
<keyword evidence="10" id="KW-1185">Reference proteome</keyword>
<dbReference type="InterPro" id="IPR045137">
    <property type="entry name" value="RBM26/27"/>
</dbReference>
<keyword evidence="1 3" id="KW-0694">RNA-binding</keyword>
<dbReference type="EMBL" id="GL385396">
    <property type="protein sequence ID" value="EJT77773.1"/>
    <property type="molecule type" value="Genomic_DNA"/>
</dbReference>
<dbReference type="SMART" id="SM00356">
    <property type="entry name" value="ZnF_C3H1"/>
    <property type="match status" value="1"/>
</dbReference>
<dbReference type="InterPro" id="IPR000504">
    <property type="entry name" value="RRM_dom"/>
</dbReference>
<evidence type="ECO:0000256" key="2">
    <source>
        <dbReference type="ARBA" id="ARBA00043866"/>
    </source>
</evidence>
<evidence type="ECO:0000313" key="9">
    <source>
        <dbReference type="EnsemblFungi" id="EJT77773"/>
    </source>
</evidence>
<dbReference type="HOGENOM" id="CLU_017928_1_0_1"/>
<dbReference type="FunFam" id="3.30.70.330:FF:000647">
    <property type="entry name" value="CCCH zinc finger and RRM domain protein"/>
    <property type="match status" value="1"/>
</dbReference>
<feature type="region of interest" description="Disordered" evidence="5">
    <location>
        <begin position="521"/>
        <end position="553"/>
    </location>
</feature>
<proteinExistence type="predicted"/>
<dbReference type="SMART" id="SM00360">
    <property type="entry name" value="RRM"/>
    <property type="match status" value="2"/>
</dbReference>
<dbReference type="Pfam" id="PF01480">
    <property type="entry name" value="PWI"/>
    <property type="match status" value="1"/>
</dbReference>
<organism evidence="8">
    <name type="scientific">Gaeumannomyces tritici (strain R3-111a-1)</name>
    <name type="common">Wheat and barley take-all root rot fungus</name>
    <name type="synonym">Gaeumannomyces graminis var. tritici</name>
    <dbReference type="NCBI Taxonomy" id="644352"/>
    <lineage>
        <taxon>Eukaryota</taxon>
        <taxon>Fungi</taxon>
        <taxon>Dikarya</taxon>
        <taxon>Ascomycota</taxon>
        <taxon>Pezizomycotina</taxon>
        <taxon>Sordariomycetes</taxon>
        <taxon>Sordariomycetidae</taxon>
        <taxon>Magnaporthales</taxon>
        <taxon>Magnaporthaceae</taxon>
        <taxon>Gaeumannomyces</taxon>
    </lineage>
</organism>
<dbReference type="PROSITE" id="PS50103">
    <property type="entry name" value="ZF_C3H1"/>
    <property type="match status" value="1"/>
</dbReference>
<evidence type="ECO:0000313" key="10">
    <source>
        <dbReference type="Proteomes" id="UP000006039"/>
    </source>
</evidence>
<feature type="region of interest" description="Disordered" evidence="5">
    <location>
        <begin position="217"/>
        <end position="236"/>
    </location>
</feature>
<feature type="zinc finger region" description="C3H1-type" evidence="4">
    <location>
        <begin position="231"/>
        <end position="259"/>
    </location>
</feature>
<reference evidence="9" key="4">
    <citation type="journal article" date="2015" name="G3 (Bethesda)">
        <title>Genome sequences of three phytopathogenic species of the Magnaporthaceae family of fungi.</title>
        <authorList>
            <person name="Okagaki L.H."/>
            <person name="Nunes C.C."/>
            <person name="Sailsbery J."/>
            <person name="Clay B."/>
            <person name="Brown D."/>
            <person name="John T."/>
            <person name="Oh Y."/>
            <person name="Young N."/>
            <person name="Fitzgerald M."/>
            <person name="Haas B.J."/>
            <person name="Zeng Q."/>
            <person name="Young S."/>
            <person name="Adiconis X."/>
            <person name="Fan L."/>
            <person name="Levin J.Z."/>
            <person name="Mitchell T.K."/>
            <person name="Okubara P.A."/>
            <person name="Farman M.L."/>
            <person name="Kohn L.M."/>
            <person name="Birren B."/>
            <person name="Ma L.-J."/>
            <person name="Dean R.A."/>
        </authorList>
    </citation>
    <scope>NUCLEOTIDE SEQUENCE</scope>
    <source>
        <strain evidence="9">R3-111a-1</strain>
    </source>
</reference>
<dbReference type="InterPro" id="IPR035979">
    <property type="entry name" value="RBD_domain_sf"/>
</dbReference>
<feature type="compositionally biased region" description="Acidic residues" evidence="5">
    <location>
        <begin position="756"/>
        <end position="767"/>
    </location>
</feature>
<evidence type="ECO:0000256" key="3">
    <source>
        <dbReference type="PROSITE-ProRule" id="PRU00176"/>
    </source>
</evidence>
<dbReference type="GO" id="GO:0008270">
    <property type="term" value="F:zinc ion binding"/>
    <property type="evidence" value="ECO:0007669"/>
    <property type="project" value="UniProtKB-KW"/>
</dbReference>
<dbReference type="CDD" id="cd12257">
    <property type="entry name" value="RRM1_RBM26_like"/>
    <property type="match status" value="1"/>
</dbReference>
<dbReference type="VEuPathDB" id="FungiDB:GGTG_02878"/>
<keyword evidence="4" id="KW-0862">Zinc</keyword>
<dbReference type="PROSITE" id="PS50102">
    <property type="entry name" value="RRM"/>
    <property type="match status" value="1"/>
</dbReference>
<evidence type="ECO:0000256" key="4">
    <source>
        <dbReference type="PROSITE-ProRule" id="PRU00723"/>
    </source>
</evidence>
<dbReference type="Pfam" id="PF00076">
    <property type="entry name" value="RRM_1"/>
    <property type="match status" value="1"/>
</dbReference>
<reference evidence="9" key="5">
    <citation type="submission" date="2018-04" db="UniProtKB">
        <authorList>
            <consortium name="EnsemblFungi"/>
        </authorList>
    </citation>
    <scope>IDENTIFICATION</scope>
    <source>
        <strain evidence="9">R3-111a-1</strain>
    </source>
</reference>
<dbReference type="STRING" id="644352.J3NNM1"/>
<feature type="compositionally biased region" description="Low complexity" evidence="5">
    <location>
        <begin position="105"/>
        <end position="119"/>
    </location>
</feature>
<feature type="domain" description="RRM" evidence="6">
    <location>
        <begin position="344"/>
        <end position="416"/>
    </location>
</feature>
<dbReference type="AlphaFoldDB" id="J3NNM1"/>
<dbReference type="InterPro" id="IPR000571">
    <property type="entry name" value="Znf_CCCH"/>
</dbReference>
<gene>
    <name evidence="9" type="primary">20343336</name>
    <name evidence="8" type="ORF">GGTG_02878</name>
</gene>
<feature type="domain" description="C3H1-type" evidence="7">
    <location>
        <begin position="231"/>
        <end position="259"/>
    </location>
</feature>
<dbReference type="EnsemblFungi" id="EJT77773">
    <property type="protein sequence ID" value="EJT77773"/>
    <property type="gene ID" value="GGTG_02878"/>
</dbReference>
<reference evidence="10" key="1">
    <citation type="submission" date="2010-07" db="EMBL/GenBank/DDBJ databases">
        <title>The genome sequence of Gaeumannomyces graminis var. tritici strain R3-111a-1.</title>
        <authorList>
            <consortium name="The Broad Institute Genome Sequencing Platform"/>
            <person name="Ma L.-J."/>
            <person name="Dead R."/>
            <person name="Young S."/>
            <person name="Zeng Q."/>
            <person name="Koehrsen M."/>
            <person name="Alvarado L."/>
            <person name="Berlin A."/>
            <person name="Chapman S.B."/>
            <person name="Chen Z."/>
            <person name="Freedman E."/>
            <person name="Gellesch M."/>
            <person name="Goldberg J."/>
            <person name="Griggs A."/>
            <person name="Gujja S."/>
            <person name="Heilman E.R."/>
            <person name="Heiman D."/>
            <person name="Hepburn T."/>
            <person name="Howarth C."/>
            <person name="Jen D."/>
            <person name="Larson L."/>
            <person name="Mehta T."/>
            <person name="Neiman D."/>
            <person name="Pearson M."/>
            <person name="Roberts A."/>
            <person name="Saif S."/>
            <person name="Shea T."/>
            <person name="Shenoy N."/>
            <person name="Sisk P."/>
            <person name="Stolte C."/>
            <person name="Sykes S."/>
            <person name="Walk T."/>
            <person name="White J."/>
            <person name="Yandava C."/>
            <person name="Haas B."/>
            <person name="Nusbaum C."/>
            <person name="Birren B."/>
        </authorList>
    </citation>
    <scope>NUCLEOTIDE SEQUENCE [LARGE SCALE GENOMIC DNA]</scope>
    <source>
        <strain evidence="10">R3-111a-1</strain>
    </source>
</reference>
<dbReference type="RefSeq" id="XP_009218918.1">
    <property type="nucleotide sequence ID" value="XM_009220654.1"/>
</dbReference>
<dbReference type="eggNOG" id="KOG2135">
    <property type="taxonomic scope" value="Eukaryota"/>
</dbReference>
<feature type="region of interest" description="Disordered" evidence="5">
    <location>
        <begin position="422"/>
        <end position="467"/>
    </location>
</feature>
<dbReference type="GeneID" id="20343336"/>
<dbReference type="InterPro" id="IPR012677">
    <property type="entry name" value="Nucleotide-bd_a/b_plait_sf"/>
</dbReference>
<dbReference type="Gene3D" id="1.20.1390.10">
    <property type="entry name" value="PWI domain"/>
    <property type="match status" value="1"/>
</dbReference>
<keyword evidence="4" id="KW-0863">Zinc-finger</keyword>
<reference evidence="8" key="3">
    <citation type="submission" date="2010-09" db="EMBL/GenBank/DDBJ databases">
        <title>Annotation of Gaeumannomyces graminis var. tritici R3-111a-1.</title>
        <authorList>
            <consortium name="The Broad Institute Genome Sequencing Platform"/>
            <person name="Ma L.-J."/>
            <person name="Dead R."/>
            <person name="Young S.K."/>
            <person name="Zeng Q."/>
            <person name="Gargeya S."/>
            <person name="Fitzgerald M."/>
            <person name="Haas B."/>
            <person name="Abouelleil A."/>
            <person name="Alvarado L."/>
            <person name="Arachchi H.M."/>
            <person name="Berlin A."/>
            <person name="Brown A."/>
            <person name="Chapman S.B."/>
            <person name="Chen Z."/>
            <person name="Dunbar C."/>
            <person name="Freedman E."/>
            <person name="Gearin G."/>
            <person name="Gellesch M."/>
            <person name="Goldberg J."/>
            <person name="Griggs A."/>
            <person name="Gujja S."/>
            <person name="Heiman D."/>
            <person name="Howarth C."/>
            <person name="Larson L."/>
            <person name="Lui A."/>
            <person name="MacDonald P.J.P."/>
            <person name="Mehta T."/>
            <person name="Montmayeur A."/>
            <person name="Murphy C."/>
            <person name="Neiman D."/>
            <person name="Pearson M."/>
            <person name="Priest M."/>
            <person name="Roberts A."/>
            <person name="Saif S."/>
            <person name="Shea T."/>
            <person name="Shenoy N."/>
            <person name="Sisk P."/>
            <person name="Stolte C."/>
            <person name="Sykes S."/>
            <person name="Yandava C."/>
            <person name="Wortman J."/>
            <person name="Nusbaum C."/>
            <person name="Birren B."/>
        </authorList>
    </citation>
    <scope>NUCLEOTIDE SEQUENCE</scope>
    <source>
        <strain evidence="8">R3-111a-1</strain>
    </source>
</reference>
<dbReference type="OrthoDB" id="443401at2759"/>